<sequence>MEVAMIESSPFQREVREWQRVDPNTGALLTGRLEADRWNNGSDNKYGKVIDSQNVSTPNGTQLSQRKELEVLQARTTAGSLQVVRSSTIQTSSSRRSILSMGGNDTNATTSNDNRSLSNMSSLMNNKISSNSLFKSDWNGEKSPLGYERGRSASTEDVTLDHLRANSSDSDDDEPMEWRRVSKIRRSLQHPKSAPKFSTRPTDLPKNLVNISKIKRDFENGFSSSFLKPINLELGSPGSDSNSQCEGKSESSCKSVKKASFITADSLRDIRGKLKRLSDESLYKDDILASPAESSNSNTSINDAINTFTPSLHNADSNVKYRETSSVSSDWHSRRKSYGFENMTSKINEISKMESSTDSGLGRSGDIWPSTESSKPRGTIITLGDNEASSSVLLNRDTSFGEQRLSPSENGYENKRHSIAVEETKYVKDSKTLVNLNGLNAKEWNSSSGNLLDENGRRMKRVEFCKTEVHFAAESGRVNIVETDGKPPSTNNFRRRRRISAPNAPLDTERIGPLMHFGDEKLLDRNIDKVIENEVKVLTMDQLRVDDINTTAREDDDDLDEISLRGILKNKPVKPRPYHLGENIENSQKLWGVRLKPTGTDLIKSNGVGNDEGDGCIFSRNEPKDELKPIPGFSTKVKLNSNSTLNFSWENKILDTVSLNHSRSPSHDNSPQPIKSPLLSHSESNDLKSTSLIMKTIKSANQFDEAMKSLATCNRNSLTPEKQSSKSCDHEFGLGSSFKLVSSLSSSKSSSSSSILYEDFAKEDGIASNKINYENDSSPKSMRSYRNSDDVPDLRKPIAAPRIKKIGPATGLSLQLSQLRRIYEAADQSTENGVREYDIGDNNLSVNKDQPDEYTTELSGSWSRMKARRNLIKQQHQQYGLSEENFTDEITNSNKMSIILHSPIEGNKKIEIPIARPRTNIFIPDKECEKKATDYDSEPSPFKRDGPRKNFTTNFIDKQILSKNESFKPANGARKLKEHELSYFGLNVTAASKISNELPKSNRNDGKLNSDKPDLLINHSPNVERTPKSPKSTINKSKILTDDTNNPIYENLKGYDRKLDLQRDEMILKELNEAADEVVKEAILKRSEKEKSPKRHRSSKPFATIEEEKEKNPKKVMESKAVQVSRGFNEILTRIKPLRQPSSASSSESVSSTGRTRTRQLSHKSTSRTSSENQSPRDSSKCSRHNGHSSRDGHLRSSNGSRSSRQTNSSSHENSVEDIRAVVVAPRRSRRSNGSNESSNERESHKRPERKHDHKRTSSSSRTANGEKVSGSRSSHQTKEVSSKDKVKSSNNESEKRLHKPSVTTTTTTYVLQQSYMIPPPRKKRRLRYVSRSSTFTNRNIKNRKRQKLLGTCICS</sequence>
<feature type="compositionally biased region" description="Polar residues" evidence="1">
    <location>
        <begin position="770"/>
        <end position="785"/>
    </location>
</feature>
<dbReference type="OrthoDB" id="8197951at2759"/>
<name>A0A9Q0NBT9_9DIPT</name>
<feature type="region of interest" description="Disordered" evidence="1">
    <location>
        <begin position="354"/>
        <end position="378"/>
    </location>
</feature>
<feature type="compositionally biased region" description="Polar residues" evidence="1">
    <location>
        <begin position="1167"/>
        <end position="1177"/>
    </location>
</feature>
<feature type="region of interest" description="Disordered" evidence="1">
    <location>
        <begin position="770"/>
        <end position="793"/>
    </location>
</feature>
<feature type="compositionally biased region" description="Basic and acidic residues" evidence="1">
    <location>
        <begin position="1000"/>
        <end position="1014"/>
    </location>
</feature>
<reference evidence="2" key="1">
    <citation type="submission" date="2022-07" db="EMBL/GenBank/DDBJ databases">
        <authorList>
            <person name="Trinca V."/>
            <person name="Uliana J.V.C."/>
            <person name="Torres T.T."/>
            <person name="Ward R.J."/>
            <person name="Monesi N."/>
        </authorList>
    </citation>
    <scope>NUCLEOTIDE SEQUENCE</scope>
    <source>
        <strain evidence="2">HSMRA1968</strain>
        <tissue evidence="2">Whole embryos</tissue>
    </source>
</reference>
<feature type="region of interest" description="Disordered" evidence="1">
    <location>
        <begin position="1133"/>
        <end position="1304"/>
    </location>
</feature>
<feature type="compositionally biased region" description="Polar residues" evidence="1">
    <location>
        <begin position="1019"/>
        <end position="1038"/>
    </location>
</feature>
<feature type="compositionally biased region" description="Low complexity" evidence="1">
    <location>
        <begin position="1196"/>
        <end position="1213"/>
    </location>
</feature>
<dbReference type="EMBL" id="WJQU01000001">
    <property type="protein sequence ID" value="KAJ6646459.1"/>
    <property type="molecule type" value="Genomic_DNA"/>
</dbReference>
<feature type="region of interest" description="Disordered" evidence="1">
    <location>
        <begin position="660"/>
        <end position="685"/>
    </location>
</feature>
<feature type="compositionally biased region" description="Low complexity" evidence="1">
    <location>
        <begin position="87"/>
        <end position="98"/>
    </location>
</feature>
<feature type="compositionally biased region" description="Low complexity" evidence="1">
    <location>
        <begin position="1142"/>
        <end position="1152"/>
    </location>
</feature>
<dbReference type="Proteomes" id="UP001151699">
    <property type="component" value="Chromosome A"/>
</dbReference>
<feature type="region of interest" description="Disordered" evidence="1">
    <location>
        <begin position="1087"/>
        <end position="1121"/>
    </location>
</feature>
<organism evidence="2 3">
    <name type="scientific">Pseudolycoriella hygida</name>
    <dbReference type="NCBI Taxonomy" id="35572"/>
    <lineage>
        <taxon>Eukaryota</taxon>
        <taxon>Metazoa</taxon>
        <taxon>Ecdysozoa</taxon>
        <taxon>Arthropoda</taxon>
        <taxon>Hexapoda</taxon>
        <taxon>Insecta</taxon>
        <taxon>Pterygota</taxon>
        <taxon>Neoptera</taxon>
        <taxon>Endopterygota</taxon>
        <taxon>Diptera</taxon>
        <taxon>Nematocera</taxon>
        <taxon>Sciaroidea</taxon>
        <taxon>Sciaridae</taxon>
        <taxon>Pseudolycoriella</taxon>
    </lineage>
</organism>
<accession>A0A9Q0NBT9</accession>
<feature type="compositionally biased region" description="Basic residues" evidence="1">
    <location>
        <begin position="1156"/>
        <end position="1166"/>
    </location>
</feature>
<feature type="compositionally biased region" description="Low complexity" evidence="1">
    <location>
        <begin position="1221"/>
        <end position="1238"/>
    </location>
</feature>
<feature type="compositionally biased region" description="Basic and acidic residues" evidence="1">
    <location>
        <begin position="1106"/>
        <end position="1118"/>
    </location>
</feature>
<feature type="region of interest" description="Disordered" evidence="1">
    <location>
        <begin position="997"/>
        <end position="1038"/>
    </location>
</feature>
<gene>
    <name evidence="2" type="ORF">Bhyg_01670</name>
</gene>
<evidence type="ECO:0000313" key="3">
    <source>
        <dbReference type="Proteomes" id="UP001151699"/>
    </source>
</evidence>
<evidence type="ECO:0000256" key="1">
    <source>
        <dbReference type="SAM" id="MobiDB-lite"/>
    </source>
</evidence>
<feature type="compositionally biased region" description="Basic residues" evidence="1">
    <location>
        <begin position="1247"/>
        <end position="1257"/>
    </location>
</feature>
<keyword evidence="3" id="KW-1185">Reference proteome</keyword>
<evidence type="ECO:0000313" key="2">
    <source>
        <dbReference type="EMBL" id="KAJ6646459.1"/>
    </source>
</evidence>
<feature type="compositionally biased region" description="Basic and acidic residues" evidence="1">
    <location>
        <begin position="1277"/>
        <end position="1296"/>
    </location>
</feature>
<proteinExistence type="predicted"/>
<comment type="caution">
    <text evidence="2">The sequence shown here is derived from an EMBL/GenBank/DDBJ whole genome shotgun (WGS) entry which is preliminary data.</text>
</comment>
<protein>
    <submittedName>
        <fullName evidence="2">Uncharacterized protein</fullName>
    </submittedName>
</protein>
<feature type="region of interest" description="Disordered" evidence="1">
    <location>
        <begin position="87"/>
        <end position="115"/>
    </location>
</feature>